<feature type="region of interest" description="Disordered" evidence="1">
    <location>
        <begin position="1"/>
        <end position="25"/>
    </location>
</feature>
<dbReference type="Pfam" id="PF03469">
    <property type="entry name" value="XH"/>
    <property type="match status" value="1"/>
</dbReference>
<organism evidence="3 4">
    <name type="scientific">Clitoria ternatea</name>
    <name type="common">Butterfly pea</name>
    <dbReference type="NCBI Taxonomy" id="43366"/>
    <lineage>
        <taxon>Eukaryota</taxon>
        <taxon>Viridiplantae</taxon>
        <taxon>Streptophyta</taxon>
        <taxon>Embryophyta</taxon>
        <taxon>Tracheophyta</taxon>
        <taxon>Spermatophyta</taxon>
        <taxon>Magnoliopsida</taxon>
        <taxon>eudicotyledons</taxon>
        <taxon>Gunneridae</taxon>
        <taxon>Pentapetalae</taxon>
        <taxon>rosids</taxon>
        <taxon>fabids</taxon>
        <taxon>Fabales</taxon>
        <taxon>Fabaceae</taxon>
        <taxon>Papilionoideae</taxon>
        <taxon>50 kb inversion clade</taxon>
        <taxon>NPAAA clade</taxon>
        <taxon>indigoferoid/millettioid clade</taxon>
        <taxon>Phaseoleae</taxon>
        <taxon>Clitoria</taxon>
    </lineage>
</organism>
<keyword evidence="4" id="KW-1185">Reference proteome</keyword>
<feature type="domain" description="Factor of DNA methylation 1-5/IDN2" evidence="2">
    <location>
        <begin position="121"/>
        <end position="177"/>
    </location>
</feature>
<dbReference type="AlphaFoldDB" id="A0AAN9PUC7"/>
<dbReference type="PANTHER" id="PTHR21596:SF3">
    <property type="entry name" value="FACTOR OF DNA METHYLATION 1-RELATED"/>
    <property type="match status" value="1"/>
</dbReference>
<dbReference type="Proteomes" id="UP001359559">
    <property type="component" value="Unassembled WGS sequence"/>
</dbReference>
<sequence length="256" mass="30210">MLEEKDKLHSAFVEESRNMQRRARNEVRRILDEQEKLSSELEAKRRKLDSWSRDLNKREVLTDQETQKLEEEKKKKDLRNESLRLASKEQKIADENVLRLVEEQKGLEELLSSSRTNIGLKRMGELDQKIFVNQSKKRFPLEEAGTKGVELCSLWQENVKNSAWHPFKGCKVEDKEEMRKMRSYEALSRNGERRYIQLSSHLSARDHRQKAIGHGMSGSFLDKVREVAKHFLHFQRRKSRSMPELIMNLKGMGMTD</sequence>
<reference evidence="3 4" key="1">
    <citation type="submission" date="2024-01" db="EMBL/GenBank/DDBJ databases">
        <title>The genomes of 5 underutilized Papilionoideae crops provide insights into root nodulation and disease resistance.</title>
        <authorList>
            <person name="Yuan L."/>
        </authorList>
    </citation>
    <scope>NUCLEOTIDE SEQUENCE [LARGE SCALE GENOMIC DNA]</scope>
    <source>
        <strain evidence="3">LY-2023</strain>
        <tissue evidence="3">Leaf</tissue>
    </source>
</reference>
<accession>A0AAN9PUC7</accession>
<proteinExistence type="predicted"/>
<name>A0AAN9PUC7_CLITE</name>
<dbReference type="GO" id="GO:0080188">
    <property type="term" value="P:gene silencing by siRNA-directed DNA methylation"/>
    <property type="evidence" value="ECO:0007669"/>
    <property type="project" value="InterPro"/>
</dbReference>
<comment type="caution">
    <text evidence="3">The sequence shown here is derived from an EMBL/GenBank/DDBJ whole genome shotgun (WGS) entry which is preliminary data.</text>
</comment>
<dbReference type="PANTHER" id="PTHR21596">
    <property type="entry name" value="RIBONUCLEASE P SUBUNIT P38"/>
    <property type="match status" value="1"/>
</dbReference>
<dbReference type="EMBL" id="JAYKXN010000002">
    <property type="protein sequence ID" value="KAK7311031.1"/>
    <property type="molecule type" value="Genomic_DNA"/>
</dbReference>
<evidence type="ECO:0000259" key="2">
    <source>
        <dbReference type="Pfam" id="PF03469"/>
    </source>
</evidence>
<evidence type="ECO:0000256" key="1">
    <source>
        <dbReference type="SAM" id="MobiDB-lite"/>
    </source>
</evidence>
<evidence type="ECO:0000313" key="3">
    <source>
        <dbReference type="EMBL" id="KAK7311031.1"/>
    </source>
</evidence>
<dbReference type="InterPro" id="IPR005379">
    <property type="entry name" value="FDM1-5/IDN2_XH"/>
</dbReference>
<evidence type="ECO:0000313" key="4">
    <source>
        <dbReference type="Proteomes" id="UP001359559"/>
    </source>
</evidence>
<gene>
    <name evidence="3" type="ORF">RJT34_08895</name>
</gene>
<protein>
    <recommendedName>
        <fullName evidence="2">Factor of DNA methylation 1-5/IDN2 domain-containing protein</fullName>
    </recommendedName>
</protein>
<dbReference type="InterPro" id="IPR045177">
    <property type="entry name" value="FDM1-5/IDN2"/>
</dbReference>